<dbReference type="EMBL" id="ACWF01000120">
    <property type="protein sequence ID" value="EHL76828.1"/>
    <property type="molecule type" value="Genomic_DNA"/>
</dbReference>
<dbReference type="InterPro" id="IPR000836">
    <property type="entry name" value="PRTase_dom"/>
</dbReference>
<evidence type="ECO:0000259" key="7">
    <source>
        <dbReference type="Pfam" id="PF00156"/>
    </source>
</evidence>
<dbReference type="SUPFAM" id="SSF53271">
    <property type="entry name" value="PRTase-like"/>
    <property type="match status" value="1"/>
</dbReference>
<name>G9QMK7_9BACI</name>
<dbReference type="PANTHER" id="PTHR19278:SF9">
    <property type="entry name" value="URIDINE 5'-MONOPHOSPHATE SYNTHASE"/>
    <property type="match status" value="1"/>
</dbReference>
<dbReference type="HOGENOM" id="CLU_074878_1_1_9"/>
<feature type="domain" description="Phosphoribosyltransferase" evidence="7">
    <location>
        <begin position="54"/>
        <end position="156"/>
    </location>
</feature>
<feature type="binding site" evidence="6">
    <location>
        <position position="130"/>
    </location>
    <ligand>
        <name>orotate</name>
        <dbReference type="ChEBI" id="CHEBI:30839"/>
    </ligand>
</feature>
<dbReference type="AlphaFoldDB" id="G9QMK7"/>
<dbReference type="GO" id="GO:0044205">
    <property type="term" value="P:'de novo' UMP biosynthetic process"/>
    <property type="evidence" value="ECO:0007669"/>
    <property type="project" value="UniProtKB-UniRule"/>
</dbReference>
<evidence type="ECO:0000313" key="8">
    <source>
        <dbReference type="EMBL" id="EHL76828.1"/>
    </source>
</evidence>
<keyword evidence="4 6" id="KW-0808">Transferase</keyword>
<gene>
    <name evidence="6" type="primary">pyrE</name>
    <name evidence="8" type="ORF">HMPREF1015_00774</name>
</gene>
<dbReference type="GO" id="GO:0000287">
    <property type="term" value="F:magnesium ion binding"/>
    <property type="evidence" value="ECO:0007669"/>
    <property type="project" value="UniProtKB-UniRule"/>
</dbReference>
<dbReference type="NCBIfam" id="TIGR00336">
    <property type="entry name" value="pyrE"/>
    <property type="match status" value="1"/>
</dbReference>
<comment type="similarity">
    <text evidence="6">Belongs to the purine/pyrimidine phosphoribosyltransferase family. PyrE subfamily.</text>
</comment>
<feature type="binding site" evidence="6">
    <location>
        <position position="100"/>
    </location>
    <ligand>
        <name>5-phospho-alpha-D-ribose 1-diphosphate</name>
        <dbReference type="ChEBI" id="CHEBI:58017"/>
        <note>ligand shared between dimeric partners</note>
    </ligand>
</feature>
<comment type="function">
    <text evidence="6">Catalyzes the transfer of a ribosyl phosphate group from 5-phosphoribose 1-diphosphate to orotate, leading to the formation of orotidine monophosphate (OMP).</text>
</comment>
<accession>G9QMK7</accession>
<comment type="pathway">
    <text evidence="1 6">Pyrimidine metabolism; UMP biosynthesis via de novo pathway; UMP from orotate: step 1/2.</text>
</comment>
<evidence type="ECO:0000256" key="4">
    <source>
        <dbReference type="ARBA" id="ARBA00022679"/>
    </source>
</evidence>
<evidence type="ECO:0000256" key="5">
    <source>
        <dbReference type="ARBA" id="ARBA00022975"/>
    </source>
</evidence>
<comment type="subunit">
    <text evidence="6">Homodimer.</text>
</comment>
<keyword evidence="6" id="KW-0460">Magnesium</keyword>
<dbReference type="Proteomes" id="UP000011747">
    <property type="component" value="Unassembled WGS sequence"/>
</dbReference>
<comment type="cofactor">
    <cofactor evidence="6">
        <name>Mg(2+)</name>
        <dbReference type="ChEBI" id="CHEBI:18420"/>
    </cofactor>
</comment>
<dbReference type="InterPro" id="IPR023031">
    <property type="entry name" value="OPRT"/>
</dbReference>
<keyword evidence="3 6" id="KW-0328">Glycosyltransferase</keyword>
<comment type="caution">
    <text evidence="8">The sequence shown here is derived from an EMBL/GenBank/DDBJ whole genome shotgun (WGS) entry which is preliminary data.</text>
</comment>
<reference evidence="8 9" key="1">
    <citation type="submission" date="2011-09" db="EMBL/GenBank/DDBJ databases">
        <title>The Genome Sequence of Bacillus smithii 7_3_47FAA.</title>
        <authorList>
            <consortium name="The Broad Institute Genome Sequencing Platform"/>
            <person name="Earl A."/>
            <person name="Ward D."/>
            <person name="Feldgarden M."/>
            <person name="Gevers D."/>
            <person name="Daigneault M."/>
            <person name="Strauss J."/>
            <person name="Allen-Vercoe E."/>
            <person name="Young S.K."/>
            <person name="Zeng Q."/>
            <person name="Gargeya S."/>
            <person name="Fitzgerald M."/>
            <person name="Haas B."/>
            <person name="Abouelleil A."/>
            <person name="Alvarado L."/>
            <person name="Arachchi H.M."/>
            <person name="Berlin A."/>
            <person name="Brown A."/>
            <person name="Chapman S.B."/>
            <person name="Chen Z."/>
            <person name="Dunbar C."/>
            <person name="Freedman E."/>
            <person name="Gearin G."/>
            <person name="Goldberg J."/>
            <person name="Griggs A."/>
            <person name="Gujja S."/>
            <person name="Heiman D."/>
            <person name="Howarth C."/>
            <person name="Larson L."/>
            <person name="Lui A."/>
            <person name="MacDonald P.J.P."/>
            <person name="Montmayeur A."/>
            <person name="Murphy C."/>
            <person name="Neiman D."/>
            <person name="Pearson M."/>
            <person name="Priest M."/>
            <person name="Roberts A."/>
            <person name="Saif S."/>
            <person name="Shea T."/>
            <person name="Shenoy N."/>
            <person name="Sisk P."/>
            <person name="Stolte C."/>
            <person name="Sykes S."/>
            <person name="Wortman J."/>
            <person name="Nusbaum C."/>
            <person name="Birren B."/>
        </authorList>
    </citation>
    <scope>NUCLEOTIDE SEQUENCE [LARGE SCALE GENOMIC DNA]</scope>
    <source>
        <strain evidence="8 9">7_3_47FAA</strain>
    </source>
</reference>
<dbReference type="InterPro" id="IPR029057">
    <property type="entry name" value="PRTase-like"/>
</dbReference>
<proteinExistence type="inferred from homology"/>
<dbReference type="PATRIC" id="fig|665952.3.peg.2330"/>
<evidence type="ECO:0000256" key="3">
    <source>
        <dbReference type="ARBA" id="ARBA00022676"/>
    </source>
</evidence>
<keyword evidence="9" id="KW-1185">Reference proteome</keyword>
<dbReference type="CDD" id="cd06223">
    <property type="entry name" value="PRTases_typeI"/>
    <property type="match status" value="1"/>
</dbReference>
<evidence type="ECO:0000256" key="1">
    <source>
        <dbReference type="ARBA" id="ARBA00004889"/>
    </source>
</evidence>
<evidence type="ECO:0000256" key="6">
    <source>
        <dbReference type="HAMAP-Rule" id="MF_01208"/>
    </source>
</evidence>
<dbReference type="UniPathway" id="UPA00070">
    <property type="reaction ID" value="UER00119"/>
</dbReference>
<dbReference type="InterPro" id="IPR004467">
    <property type="entry name" value="Or_phspho_trans_dom"/>
</dbReference>
<feature type="binding site" description="in other chain" evidence="6">
    <location>
        <begin position="126"/>
        <end position="134"/>
    </location>
    <ligand>
        <name>5-phospho-alpha-D-ribose 1-diphosphate</name>
        <dbReference type="ChEBI" id="CHEBI:58017"/>
        <note>ligand shared between dimeric partners</note>
    </ligand>
</feature>
<dbReference type="EC" id="2.4.2.10" evidence="2 6"/>
<comment type="caution">
    <text evidence="6">Lacks conserved residue(s) required for the propagation of feature annotation.</text>
</comment>
<sequence>MQNDHIQSKRIAEQLLNIEAIYLQPNDPFTWSSGIKSPIYCDNRLTLSYPAVRKEVAKGLVSLINEHFSEVQCIAGTATAGIPHAAWVSDLLDLPMCYVRSKAKSHGKGKQIEGKVQPGVKTVVVEDLISTGGSAIQAANVLRESGCEVLGVVSIFTYELEIGKQLLDEANLKAYSLSNYSALMEVALEKGAIQPTDLETLRQWRENPEHWPMVQS</sequence>
<keyword evidence="5 6" id="KW-0665">Pyrimidine biosynthesis</keyword>
<dbReference type="RefSeq" id="WP_003354517.1">
    <property type="nucleotide sequence ID" value="NZ_JH414757.1"/>
</dbReference>
<feature type="binding site" evidence="6">
    <location>
        <position position="104"/>
    </location>
    <ligand>
        <name>5-phospho-alpha-D-ribose 1-diphosphate</name>
        <dbReference type="ChEBI" id="CHEBI:58017"/>
        <note>ligand shared between dimeric partners</note>
    </ligand>
</feature>
<protein>
    <recommendedName>
        <fullName evidence="2 6">Orotate phosphoribosyltransferase</fullName>
        <shortName evidence="6">OPRT</shortName>
        <shortName evidence="6">OPRTase</shortName>
        <ecNumber evidence="2 6">2.4.2.10</ecNumber>
    </recommendedName>
</protein>
<dbReference type="Pfam" id="PF00156">
    <property type="entry name" value="Pribosyltran"/>
    <property type="match status" value="1"/>
</dbReference>
<dbReference type="Gene3D" id="3.40.50.2020">
    <property type="match status" value="1"/>
</dbReference>
<dbReference type="HAMAP" id="MF_01208">
    <property type="entry name" value="PyrE"/>
    <property type="match status" value="1"/>
</dbReference>
<evidence type="ECO:0000313" key="9">
    <source>
        <dbReference type="Proteomes" id="UP000011747"/>
    </source>
</evidence>
<dbReference type="GO" id="GO:0004588">
    <property type="term" value="F:orotate phosphoribosyltransferase activity"/>
    <property type="evidence" value="ECO:0007669"/>
    <property type="project" value="UniProtKB-UniRule"/>
</dbReference>
<dbReference type="GO" id="GO:0019856">
    <property type="term" value="P:pyrimidine nucleobase biosynthetic process"/>
    <property type="evidence" value="ECO:0007669"/>
    <property type="project" value="TreeGrafter"/>
</dbReference>
<comment type="catalytic activity">
    <reaction evidence="6">
        <text>orotidine 5'-phosphate + diphosphate = orotate + 5-phospho-alpha-D-ribose 1-diphosphate</text>
        <dbReference type="Rhea" id="RHEA:10380"/>
        <dbReference type="ChEBI" id="CHEBI:30839"/>
        <dbReference type="ChEBI" id="CHEBI:33019"/>
        <dbReference type="ChEBI" id="CHEBI:57538"/>
        <dbReference type="ChEBI" id="CHEBI:58017"/>
        <dbReference type="EC" id="2.4.2.10"/>
    </reaction>
</comment>
<feature type="binding site" evidence="6">
    <location>
        <position position="106"/>
    </location>
    <ligand>
        <name>5-phospho-alpha-D-ribose 1-diphosphate</name>
        <dbReference type="ChEBI" id="CHEBI:58017"/>
        <note>ligand shared between dimeric partners</note>
    </ligand>
</feature>
<dbReference type="PANTHER" id="PTHR19278">
    <property type="entry name" value="OROTATE PHOSPHORIBOSYLTRANSFERASE"/>
    <property type="match status" value="1"/>
</dbReference>
<organism evidence="8 9">
    <name type="scientific">Bacillus smithii 7_3_47FAA</name>
    <dbReference type="NCBI Taxonomy" id="665952"/>
    <lineage>
        <taxon>Bacteria</taxon>
        <taxon>Bacillati</taxon>
        <taxon>Bacillota</taxon>
        <taxon>Bacilli</taxon>
        <taxon>Bacillales</taxon>
        <taxon>Bacillaceae</taxon>
        <taxon>Bacillus</taxon>
    </lineage>
</organism>
<evidence type="ECO:0000256" key="2">
    <source>
        <dbReference type="ARBA" id="ARBA00011971"/>
    </source>
</evidence>